<dbReference type="SUPFAM" id="SSF48452">
    <property type="entry name" value="TPR-like"/>
    <property type="match status" value="1"/>
</dbReference>
<feature type="region of interest" description="Disordered" evidence="2">
    <location>
        <begin position="43"/>
        <end position="111"/>
    </location>
</feature>
<dbReference type="InterPro" id="IPR018834">
    <property type="entry name" value="DNA/RNA-bd_Est1-type"/>
</dbReference>
<name>A0AAV2SKS1_MEGNR</name>
<dbReference type="GO" id="GO:0000184">
    <property type="term" value="P:nuclear-transcribed mRNA catabolic process, nonsense-mediated decay"/>
    <property type="evidence" value="ECO:0007669"/>
    <property type="project" value="UniProtKB-KW"/>
</dbReference>
<evidence type="ECO:0000256" key="2">
    <source>
        <dbReference type="SAM" id="MobiDB-lite"/>
    </source>
</evidence>
<comment type="caution">
    <text evidence="4">The sequence shown here is derived from an EMBL/GenBank/DDBJ whole genome shotgun (WGS) entry which is preliminary data.</text>
</comment>
<keyword evidence="6" id="KW-1185">Reference proteome</keyword>
<evidence type="ECO:0000259" key="3">
    <source>
        <dbReference type="Pfam" id="PF10373"/>
    </source>
</evidence>
<dbReference type="PANTHER" id="PTHR15696:SF0">
    <property type="entry name" value="TELOMERASE-BINDING PROTEIN EST1A"/>
    <property type="match status" value="1"/>
</dbReference>
<protein>
    <recommendedName>
        <fullName evidence="3">DNA/RNA-binding domain-containing protein</fullName>
    </recommendedName>
</protein>
<reference evidence="4 6" key="1">
    <citation type="submission" date="2024-05" db="EMBL/GenBank/DDBJ databases">
        <authorList>
            <person name="Wallberg A."/>
        </authorList>
    </citation>
    <scope>NUCLEOTIDE SEQUENCE [LARGE SCALE GENOMIC DNA]</scope>
</reference>
<evidence type="ECO:0000256" key="1">
    <source>
        <dbReference type="ARBA" id="ARBA00023161"/>
    </source>
</evidence>
<dbReference type="PANTHER" id="PTHR15696">
    <property type="entry name" value="SMG-7 SUPPRESSOR WITH MORPHOLOGICAL EFFECT ON GENITALIA PROTEIN 7"/>
    <property type="match status" value="1"/>
</dbReference>
<dbReference type="InterPro" id="IPR045153">
    <property type="entry name" value="Est1/Ebs1-like"/>
</dbReference>
<sequence length="111" mass="12557">QKRPLDVVYYYVRSLTASNPFVSARDSLISMFDDIRKKYEASKVHSDVVKDSSNPLSGGATGHNSNNEGLRQEIWIRPDSGATHRRTLSQSTDDETADEKKDELKKMPKDQ</sequence>
<dbReference type="Proteomes" id="UP001497623">
    <property type="component" value="Unassembled WGS sequence"/>
</dbReference>
<dbReference type="Gene3D" id="1.25.40.10">
    <property type="entry name" value="Tetratricopeptide repeat domain"/>
    <property type="match status" value="1"/>
</dbReference>
<evidence type="ECO:0000313" key="6">
    <source>
        <dbReference type="Proteomes" id="UP001497623"/>
    </source>
</evidence>
<evidence type="ECO:0000313" key="4">
    <source>
        <dbReference type="EMBL" id="CAL4206502.1"/>
    </source>
</evidence>
<evidence type="ECO:0000313" key="5">
    <source>
        <dbReference type="EMBL" id="CAL4206504.1"/>
    </source>
</evidence>
<proteinExistence type="predicted"/>
<dbReference type="GO" id="GO:0005697">
    <property type="term" value="C:telomerase holoenzyme complex"/>
    <property type="evidence" value="ECO:0007669"/>
    <property type="project" value="TreeGrafter"/>
</dbReference>
<feature type="domain" description="DNA/RNA-binding" evidence="3">
    <location>
        <begin position="3"/>
        <end position="50"/>
    </location>
</feature>
<keyword evidence="1" id="KW-0866">Nonsense-mediated mRNA decay</keyword>
<dbReference type="EMBL" id="CAXKWB010082018">
    <property type="protein sequence ID" value="CAL4206504.1"/>
    <property type="molecule type" value="Genomic_DNA"/>
</dbReference>
<gene>
    <name evidence="4" type="ORF">MNOR_LOCUS38013</name>
    <name evidence="5" type="ORF">MNOR_LOCUS38014</name>
</gene>
<dbReference type="Pfam" id="PF10373">
    <property type="entry name" value="EST1_DNA_bind"/>
    <property type="match status" value="1"/>
</dbReference>
<dbReference type="InterPro" id="IPR011990">
    <property type="entry name" value="TPR-like_helical_dom_sf"/>
</dbReference>
<dbReference type="AlphaFoldDB" id="A0AAV2SKS1"/>
<feature type="non-terminal residue" evidence="4">
    <location>
        <position position="1"/>
    </location>
</feature>
<dbReference type="GO" id="GO:0070034">
    <property type="term" value="F:telomerase RNA binding"/>
    <property type="evidence" value="ECO:0007669"/>
    <property type="project" value="TreeGrafter"/>
</dbReference>
<organism evidence="4 6">
    <name type="scientific">Meganyctiphanes norvegica</name>
    <name type="common">Northern krill</name>
    <name type="synonym">Thysanopoda norvegica</name>
    <dbReference type="NCBI Taxonomy" id="48144"/>
    <lineage>
        <taxon>Eukaryota</taxon>
        <taxon>Metazoa</taxon>
        <taxon>Ecdysozoa</taxon>
        <taxon>Arthropoda</taxon>
        <taxon>Crustacea</taxon>
        <taxon>Multicrustacea</taxon>
        <taxon>Malacostraca</taxon>
        <taxon>Eumalacostraca</taxon>
        <taxon>Eucarida</taxon>
        <taxon>Euphausiacea</taxon>
        <taxon>Euphausiidae</taxon>
        <taxon>Meganyctiphanes</taxon>
    </lineage>
</organism>
<dbReference type="EMBL" id="CAXKWB010082018">
    <property type="protein sequence ID" value="CAL4206502.1"/>
    <property type="molecule type" value="Genomic_DNA"/>
</dbReference>
<feature type="compositionally biased region" description="Basic and acidic residues" evidence="2">
    <location>
        <begin position="98"/>
        <end position="111"/>
    </location>
</feature>
<feature type="non-terminal residue" evidence="4">
    <location>
        <position position="111"/>
    </location>
</feature>
<accession>A0AAV2SKS1</accession>
<dbReference type="GO" id="GO:0042162">
    <property type="term" value="F:telomeric DNA binding"/>
    <property type="evidence" value="ECO:0007669"/>
    <property type="project" value="TreeGrafter"/>
</dbReference>